<dbReference type="AlphaFoldDB" id="A0A8E0WMB0"/>
<name>A0A8E0WMB0_9RICK</name>
<keyword evidence="2" id="KW-1185">Reference proteome</keyword>
<organism evidence="1 2">
    <name type="scientific">Rickettsia tamurae subsp. buchneri</name>
    <dbReference type="NCBI Taxonomy" id="1462938"/>
    <lineage>
        <taxon>Bacteria</taxon>
        <taxon>Pseudomonadati</taxon>
        <taxon>Pseudomonadota</taxon>
        <taxon>Alphaproteobacteria</taxon>
        <taxon>Rickettsiales</taxon>
        <taxon>Rickettsiaceae</taxon>
        <taxon>Rickettsieae</taxon>
        <taxon>Rickettsia</taxon>
        <taxon>spotted fever group</taxon>
    </lineage>
</organism>
<dbReference type="Proteomes" id="UP000027161">
    <property type="component" value="Unassembled WGS sequence"/>
</dbReference>
<comment type="caution">
    <text evidence="1">The sequence shown here is derived from an EMBL/GenBank/DDBJ whole genome shotgun (WGS) entry which is preliminary data.</text>
</comment>
<evidence type="ECO:0000313" key="1">
    <source>
        <dbReference type="EMBL" id="KDO03159.1"/>
    </source>
</evidence>
<protein>
    <submittedName>
        <fullName evidence="1">Uncharacterized protein</fullName>
    </submittedName>
</protein>
<proteinExistence type="predicted"/>
<reference evidence="1 2" key="1">
    <citation type="submission" date="2014-02" db="EMBL/GenBank/DDBJ databases">
        <title>Draft genome sequence of Rickettsia buchneri sp. nov. ISO7T.</title>
        <authorList>
            <person name="Felsheim R.F."/>
            <person name="Kurtti T.J."/>
            <person name="Munderloh U.G."/>
        </authorList>
    </citation>
    <scope>NUCLEOTIDE SEQUENCE [LARGE SCALE GENOMIC DNA]</scope>
    <source>
        <strain evidence="1 2">ISO7</strain>
    </source>
</reference>
<evidence type="ECO:0000313" key="2">
    <source>
        <dbReference type="Proteomes" id="UP000027161"/>
    </source>
</evidence>
<sequence length="32" mass="3688">MSCLAKVDVVLTAYKLEVPIIIVIFNNNKYFK</sequence>
<dbReference type="EMBL" id="JFKF01000054">
    <property type="protein sequence ID" value="KDO03159.1"/>
    <property type="molecule type" value="Genomic_DNA"/>
</dbReference>
<gene>
    <name evidence="1" type="ORF">REISMN_03135</name>
</gene>
<accession>A0A8E0WMB0</accession>